<dbReference type="AlphaFoldDB" id="A0A0D3G7M2"/>
<name>A0A0D3G7M2_9ORYZ</name>
<feature type="region of interest" description="Disordered" evidence="1">
    <location>
        <begin position="142"/>
        <end position="167"/>
    </location>
</feature>
<proteinExistence type="predicted"/>
<evidence type="ECO:0000313" key="2">
    <source>
        <dbReference type="EnsemblPlants" id="OBART05G16450.1"/>
    </source>
</evidence>
<dbReference type="PaxDb" id="65489-OBART05G16450.1"/>
<feature type="compositionally biased region" description="Basic and acidic residues" evidence="1">
    <location>
        <begin position="12"/>
        <end position="30"/>
    </location>
</feature>
<organism evidence="2">
    <name type="scientific">Oryza barthii</name>
    <dbReference type="NCBI Taxonomy" id="65489"/>
    <lineage>
        <taxon>Eukaryota</taxon>
        <taxon>Viridiplantae</taxon>
        <taxon>Streptophyta</taxon>
        <taxon>Embryophyta</taxon>
        <taxon>Tracheophyta</taxon>
        <taxon>Spermatophyta</taxon>
        <taxon>Magnoliopsida</taxon>
        <taxon>Liliopsida</taxon>
        <taxon>Poales</taxon>
        <taxon>Poaceae</taxon>
        <taxon>BOP clade</taxon>
        <taxon>Oryzoideae</taxon>
        <taxon>Oryzeae</taxon>
        <taxon>Oryzinae</taxon>
        <taxon>Oryza</taxon>
    </lineage>
</organism>
<feature type="compositionally biased region" description="Basic residues" evidence="1">
    <location>
        <begin position="1"/>
        <end position="11"/>
    </location>
</feature>
<dbReference type="Proteomes" id="UP000026960">
    <property type="component" value="Chromosome 5"/>
</dbReference>
<evidence type="ECO:0000313" key="3">
    <source>
        <dbReference type="Proteomes" id="UP000026960"/>
    </source>
</evidence>
<accession>A0A0D3G7M2</accession>
<reference evidence="2" key="1">
    <citation type="journal article" date="2009" name="Rice">
        <title>De Novo Next Generation Sequencing of Plant Genomes.</title>
        <authorList>
            <person name="Rounsley S."/>
            <person name="Marri P.R."/>
            <person name="Yu Y."/>
            <person name="He R."/>
            <person name="Sisneros N."/>
            <person name="Goicoechea J.L."/>
            <person name="Lee S.J."/>
            <person name="Angelova A."/>
            <person name="Kudrna D."/>
            <person name="Luo M."/>
            <person name="Affourtit J."/>
            <person name="Desany B."/>
            <person name="Knight J."/>
            <person name="Niazi F."/>
            <person name="Egholm M."/>
            <person name="Wing R.A."/>
        </authorList>
    </citation>
    <scope>NUCLEOTIDE SEQUENCE [LARGE SCALE GENOMIC DNA]</scope>
    <source>
        <strain evidence="2">cv. IRGC 105608</strain>
    </source>
</reference>
<dbReference type="Gramene" id="OBART05G16450.1">
    <property type="protein sequence ID" value="OBART05G16450.1"/>
    <property type="gene ID" value="OBART05G16450"/>
</dbReference>
<protein>
    <submittedName>
        <fullName evidence="2">Uncharacterized protein</fullName>
    </submittedName>
</protein>
<evidence type="ECO:0000256" key="1">
    <source>
        <dbReference type="SAM" id="MobiDB-lite"/>
    </source>
</evidence>
<dbReference type="EnsemblPlants" id="OBART05G16450.1">
    <property type="protein sequence ID" value="OBART05G16450.1"/>
    <property type="gene ID" value="OBART05G16450"/>
</dbReference>
<reference evidence="2" key="2">
    <citation type="submission" date="2015-03" db="UniProtKB">
        <authorList>
            <consortium name="EnsemblPlants"/>
        </authorList>
    </citation>
    <scope>IDENTIFICATION</scope>
</reference>
<feature type="region of interest" description="Disordered" evidence="1">
    <location>
        <begin position="1"/>
        <end position="31"/>
    </location>
</feature>
<dbReference type="HOGENOM" id="CLU_1247028_0_0_1"/>
<feature type="compositionally biased region" description="Basic residues" evidence="1">
    <location>
        <begin position="149"/>
        <end position="159"/>
    </location>
</feature>
<sequence length="222" mass="24446">MPMRHRRSSRRHNNDEGGERRRSEAGREAGEMVVEQPVIPRATPLEEPLIFTAVVDPSGGGGAVGHLFLLVLSDDVPRERIPLRPARLSRSMPSPAASASSRDPFGHIDLATFPDPLPSLPARPSFIHRRFAWRRPACRVGEASGERARRGRRRRRRGGRGGQRARTALSLRAATWGKLRPLGATVTGRTALRPRMPPCAPALALAGIPIPMLEQRARGREE</sequence>
<keyword evidence="3" id="KW-1185">Reference proteome</keyword>